<evidence type="ECO:0000256" key="4">
    <source>
        <dbReference type="PROSITE-ProRule" id="PRU00277"/>
    </source>
</evidence>
<dbReference type="SUPFAM" id="SSF54534">
    <property type="entry name" value="FKBP-like"/>
    <property type="match status" value="1"/>
</dbReference>
<evidence type="ECO:0000259" key="8">
    <source>
        <dbReference type="PROSITE" id="PS50059"/>
    </source>
</evidence>
<dbReference type="Gene3D" id="3.10.50.40">
    <property type="match status" value="1"/>
</dbReference>
<dbReference type="Gene3D" id="1.10.287.460">
    <property type="entry name" value="Peptidyl-prolyl cis-trans isomerase, FKBP-type, N-terminal domain"/>
    <property type="match status" value="1"/>
</dbReference>
<keyword evidence="7" id="KW-0732">Signal</keyword>
<protein>
    <recommendedName>
        <fullName evidence="2 4">peptidylprolyl isomerase</fullName>
        <ecNumber evidence="2 4">5.2.1.8</ecNumber>
    </recommendedName>
</protein>
<name>A0AAP9QUF9_KLEAE</name>
<gene>
    <name evidence="9" type="ORF">HV331_06275</name>
</gene>
<feature type="compositionally biased region" description="Basic and acidic residues" evidence="6">
    <location>
        <begin position="40"/>
        <end position="49"/>
    </location>
</feature>
<accession>A0AAP9QUF9</accession>
<dbReference type="PROSITE" id="PS50059">
    <property type="entry name" value="FKBP_PPIASE"/>
    <property type="match status" value="1"/>
</dbReference>
<dbReference type="InterPro" id="IPR046357">
    <property type="entry name" value="PPIase_dom_sf"/>
</dbReference>
<dbReference type="InterPro" id="IPR001179">
    <property type="entry name" value="PPIase_FKBP_dom"/>
</dbReference>
<evidence type="ECO:0000256" key="6">
    <source>
        <dbReference type="SAM" id="MobiDB-lite"/>
    </source>
</evidence>
<keyword evidence="5" id="KW-0175">Coiled coil</keyword>
<reference evidence="10" key="1">
    <citation type="submission" date="2020-06" db="EMBL/GenBank/DDBJ databases">
        <title>REHAB project genomes.</title>
        <authorList>
            <person name="Shaw L.P."/>
        </authorList>
    </citation>
    <scope>NUCLEOTIDE SEQUENCE [LARGE SCALE GENOMIC DNA]</scope>
    <source>
        <strain evidence="10">RHBSTW-00938</strain>
    </source>
</reference>
<evidence type="ECO:0000313" key="9">
    <source>
        <dbReference type="EMBL" id="QMR39116.1"/>
    </source>
</evidence>
<dbReference type="AlphaFoldDB" id="A0AAP9QUF9"/>
<keyword evidence="3 4" id="KW-0697">Rotamase</keyword>
<evidence type="ECO:0000256" key="7">
    <source>
        <dbReference type="SAM" id="SignalP"/>
    </source>
</evidence>
<feature type="region of interest" description="Disordered" evidence="6">
    <location>
        <begin position="40"/>
        <end position="63"/>
    </location>
</feature>
<organism evidence="9 10">
    <name type="scientific">Klebsiella aerogenes</name>
    <name type="common">Enterobacter aerogenes</name>
    <dbReference type="NCBI Taxonomy" id="548"/>
    <lineage>
        <taxon>Bacteria</taxon>
        <taxon>Pseudomonadati</taxon>
        <taxon>Pseudomonadota</taxon>
        <taxon>Gammaproteobacteria</taxon>
        <taxon>Enterobacterales</taxon>
        <taxon>Enterobacteriaceae</taxon>
        <taxon>Klebsiella/Raoultella group</taxon>
        <taxon>Klebsiella</taxon>
    </lineage>
</organism>
<evidence type="ECO:0000313" key="10">
    <source>
        <dbReference type="Proteomes" id="UP000514462"/>
    </source>
</evidence>
<feature type="coiled-coil region" evidence="5">
    <location>
        <begin position="109"/>
        <end position="199"/>
    </location>
</feature>
<evidence type="ECO:0000256" key="5">
    <source>
        <dbReference type="SAM" id="Coils"/>
    </source>
</evidence>
<keyword evidence="4 9" id="KW-0413">Isomerase</keyword>
<dbReference type="InterPro" id="IPR000774">
    <property type="entry name" value="PPIase_FKBP_N"/>
</dbReference>
<feature type="signal peptide" evidence="7">
    <location>
        <begin position="1"/>
        <end position="25"/>
    </location>
</feature>
<sequence>MIIRLNILTLAFILLASFFIGHAQADDGAPAFLNYVQQQEKKENKENKEIPPAPEVSKPARARENNTAALQKKLAAQKSLIADKDKTIRQLQAQLKSQPPATAPASVDNSALNNTIAQLQGRITTLDTENKRLVQQARTVQQEKANGADNLKRSADALQTQTVKLNALERDKQALSDKLAAAMAEKQKLSAELAAVKTTTATTAKSPALNLSSASQQQAYSVGVSIGQDALKTLSSQAAKGLNLQQETVIKGVNDAFAGKPALDEQARNKALFDVSQRLYKNIDKLEQQTRREGKTYQQKFAAQKGVALKEGIYSRIDYPGKGKVGENDIVTVVIKESLIDGTVINDMEAEDKVWSQALSQYPPTFREPLKRLNNHGTITIVVPPERAYGSKGIPGKIPPGATMVYTVRIVDVRLNSDQQPKAPVPKASR</sequence>
<dbReference type="EMBL" id="CP055904">
    <property type="protein sequence ID" value="QMR39116.1"/>
    <property type="molecule type" value="Genomic_DNA"/>
</dbReference>
<dbReference type="EC" id="5.2.1.8" evidence="2 4"/>
<dbReference type="GO" id="GO:0003755">
    <property type="term" value="F:peptidyl-prolyl cis-trans isomerase activity"/>
    <property type="evidence" value="ECO:0007669"/>
    <property type="project" value="UniProtKB-KW"/>
</dbReference>
<feature type="domain" description="PPIase FKBP-type" evidence="8">
    <location>
        <begin position="328"/>
        <end position="414"/>
    </location>
</feature>
<feature type="chain" id="PRO_5042929057" description="peptidylprolyl isomerase" evidence="7">
    <location>
        <begin position="26"/>
        <end position="430"/>
    </location>
</feature>
<proteinExistence type="predicted"/>
<dbReference type="Proteomes" id="UP000514462">
    <property type="component" value="Chromosome"/>
</dbReference>
<dbReference type="GO" id="GO:0006457">
    <property type="term" value="P:protein folding"/>
    <property type="evidence" value="ECO:0007669"/>
    <property type="project" value="InterPro"/>
</dbReference>
<evidence type="ECO:0000256" key="3">
    <source>
        <dbReference type="ARBA" id="ARBA00023110"/>
    </source>
</evidence>
<evidence type="ECO:0000256" key="1">
    <source>
        <dbReference type="ARBA" id="ARBA00000971"/>
    </source>
</evidence>
<dbReference type="Pfam" id="PF01346">
    <property type="entry name" value="FKBP_N"/>
    <property type="match status" value="1"/>
</dbReference>
<comment type="catalytic activity">
    <reaction evidence="1 4">
        <text>[protein]-peptidylproline (omega=180) = [protein]-peptidylproline (omega=0)</text>
        <dbReference type="Rhea" id="RHEA:16237"/>
        <dbReference type="Rhea" id="RHEA-COMP:10747"/>
        <dbReference type="Rhea" id="RHEA-COMP:10748"/>
        <dbReference type="ChEBI" id="CHEBI:83833"/>
        <dbReference type="ChEBI" id="CHEBI:83834"/>
        <dbReference type="EC" id="5.2.1.8"/>
    </reaction>
</comment>
<dbReference type="RefSeq" id="WP_141238328.1">
    <property type="nucleotide sequence ID" value="NZ_CAYAFT010000009.1"/>
</dbReference>
<evidence type="ECO:0000256" key="2">
    <source>
        <dbReference type="ARBA" id="ARBA00013194"/>
    </source>
</evidence>
<dbReference type="InterPro" id="IPR036944">
    <property type="entry name" value="PPIase_FKBP_N_sf"/>
</dbReference>
<dbReference type="Pfam" id="PF00254">
    <property type="entry name" value="FKBP_C"/>
    <property type="match status" value="1"/>
</dbReference>